<keyword evidence="4" id="KW-0479">Metal-binding</keyword>
<feature type="domain" description="EF-hand" evidence="5">
    <location>
        <begin position="106"/>
        <end position="141"/>
    </location>
</feature>
<dbReference type="PANTHER" id="PTHR23056:SF111">
    <property type="entry name" value="CALCINEURIN B-LIKE PROTEIN"/>
    <property type="match status" value="1"/>
</dbReference>
<evidence type="ECO:0000256" key="2">
    <source>
        <dbReference type="ARBA" id="ARBA00022837"/>
    </source>
</evidence>
<sequence length="219" mass="25439">MHSLKKCFCLKKTRHLLETHDTLSSETCFTVNDVEALYVLYKRLSSSIIDDGHIHKEEFLQAIFSCSDRQNLFADRLFDLFDLKRNGIIEFGEFVRSLSIFHPKAPEEDKITFAFRVYDLKNTGYIERDELKDMVLAILQELKLTLPNDVVEEIVHKTIQEADLNGDGRIDPHEWMELVARYPSLIKNMTLPYLEEVTALFPCFVMTSKVRDSELVCGK</sequence>
<dbReference type="AlphaFoldDB" id="A0A2G2X9D2"/>
<evidence type="ECO:0000256" key="4">
    <source>
        <dbReference type="RuleBase" id="RU369080"/>
    </source>
</evidence>
<name>A0A2G2X9D2_CAPBA</name>
<dbReference type="PROSITE" id="PS50222">
    <property type="entry name" value="EF_HAND_2"/>
    <property type="match status" value="3"/>
</dbReference>
<dbReference type="STRING" id="33114.A0A2G2X9D2"/>
<proteinExistence type="inferred from homology"/>
<dbReference type="InterPro" id="IPR018247">
    <property type="entry name" value="EF_Hand_1_Ca_BS"/>
</dbReference>
<dbReference type="Proteomes" id="UP000224567">
    <property type="component" value="Unassembled WGS sequence"/>
</dbReference>
<evidence type="ECO:0000313" key="7">
    <source>
        <dbReference type="Proteomes" id="UP000224567"/>
    </source>
</evidence>
<evidence type="ECO:0000313" key="6">
    <source>
        <dbReference type="EMBL" id="PHT54080.1"/>
    </source>
</evidence>
<dbReference type="GO" id="GO:0019722">
    <property type="term" value="P:calcium-mediated signaling"/>
    <property type="evidence" value="ECO:0007669"/>
    <property type="project" value="UniProtKB-UniRule"/>
</dbReference>
<reference evidence="7" key="2">
    <citation type="journal article" date="2017" name="J. Anim. Genet.">
        <title>Multiple reference genome sequences of hot pepper reveal the massive evolution of plant disease resistance genes by retroduplication.</title>
        <authorList>
            <person name="Kim S."/>
            <person name="Park J."/>
            <person name="Yeom S.-I."/>
            <person name="Kim Y.-M."/>
            <person name="Seo E."/>
            <person name="Kim K.-T."/>
            <person name="Kim M.-S."/>
            <person name="Lee J.M."/>
            <person name="Cheong K."/>
            <person name="Shin H.-S."/>
            <person name="Kim S.-B."/>
            <person name="Han K."/>
            <person name="Lee J."/>
            <person name="Park M."/>
            <person name="Lee H.-A."/>
            <person name="Lee H.-Y."/>
            <person name="Lee Y."/>
            <person name="Oh S."/>
            <person name="Lee J.H."/>
            <person name="Choi E."/>
            <person name="Choi E."/>
            <person name="Lee S.E."/>
            <person name="Jeon J."/>
            <person name="Kim H."/>
            <person name="Choi G."/>
            <person name="Song H."/>
            <person name="Lee J."/>
            <person name="Lee S.-C."/>
            <person name="Kwon J.-K."/>
            <person name="Lee H.-Y."/>
            <person name="Koo N."/>
            <person name="Hong Y."/>
            <person name="Kim R.W."/>
            <person name="Kang W.-H."/>
            <person name="Huh J.H."/>
            <person name="Kang B.-C."/>
            <person name="Yang T.-J."/>
            <person name="Lee Y.-H."/>
            <person name="Bennetzen J.L."/>
            <person name="Choi D."/>
        </authorList>
    </citation>
    <scope>NUCLEOTIDE SEQUENCE [LARGE SCALE GENOMIC DNA]</scope>
    <source>
        <strain evidence="7">cv. PBC81</strain>
    </source>
</reference>
<dbReference type="InterPro" id="IPR011992">
    <property type="entry name" value="EF-hand-dom_pair"/>
</dbReference>
<comment type="caution">
    <text evidence="6">The sequence shown here is derived from an EMBL/GenBank/DDBJ whole genome shotgun (WGS) entry which is preliminary data.</text>
</comment>
<evidence type="ECO:0000259" key="5">
    <source>
        <dbReference type="PROSITE" id="PS50222"/>
    </source>
</evidence>
<dbReference type="CDD" id="cd00051">
    <property type="entry name" value="EFh"/>
    <property type="match status" value="1"/>
</dbReference>
<comment type="similarity">
    <text evidence="3 4">Belongs to the calcineurin regulatory subunit family.</text>
</comment>
<dbReference type="PRINTS" id="PR00450">
    <property type="entry name" value="RECOVERIN"/>
</dbReference>
<dbReference type="GO" id="GO:0019900">
    <property type="term" value="F:kinase binding"/>
    <property type="evidence" value="ECO:0007669"/>
    <property type="project" value="UniProtKB-UniRule"/>
</dbReference>
<keyword evidence="2 4" id="KW-0106">Calcium</keyword>
<comment type="function">
    <text evidence="4">Acts as a calcium sensor. CBL proteins interact with CIPK serine-threonine protein kinases. Binding of a CBL protein to the regulatory NAF domain of a CIPK protein lead to the activation of the kinase in a calcium-dependent manner.</text>
</comment>
<accession>A0A2G2X9D2</accession>
<organism evidence="6 7">
    <name type="scientific">Capsicum baccatum</name>
    <name type="common">Peruvian pepper</name>
    <dbReference type="NCBI Taxonomy" id="33114"/>
    <lineage>
        <taxon>Eukaryota</taxon>
        <taxon>Viridiplantae</taxon>
        <taxon>Streptophyta</taxon>
        <taxon>Embryophyta</taxon>
        <taxon>Tracheophyta</taxon>
        <taxon>Spermatophyta</taxon>
        <taxon>Magnoliopsida</taxon>
        <taxon>eudicotyledons</taxon>
        <taxon>Gunneridae</taxon>
        <taxon>Pentapetalae</taxon>
        <taxon>asterids</taxon>
        <taxon>lamiids</taxon>
        <taxon>Solanales</taxon>
        <taxon>Solanaceae</taxon>
        <taxon>Solanoideae</taxon>
        <taxon>Capsiceae</taxon>
        <taxon>Capsicum</taxon>
    </lineage>
</organism>
<dbReference type="GO" id="GO:0016020">
    <property type="term" value="C:membrane"/>
    <property type="evidence" value="ECO:0007669"/>
    <property type="project" value="UniProtKB-SubCell"/>
</dbReference>
<keyword evidence="4" id="KW-0472">Membrane</keyword>
<dbReference type="PANTHER" id="PTHR23056">
    <property type="entry name" value="CALCINEURIN B"/>
    <property type="match status" value="1"/>
</dbReference>
<dbReference type="Pfam" id="PF13499">
    <property type="entry name" value="EF-hand_7"/>
    <property type="match status" value="1"/>
</dbReference>
<dbReference type="SMART" id="SM00054">
    <property type="entry name" value="EFh"/>
    <property type="match status" value="3"/>
</dbReference>
<dbReference type="InterPro" id="IPR002048">
    <property type="entry name" value="EF_hand_dom"/>
</dbReference>
<protein>
    <recommendedName>
        <fullName evidence="4">Calcineurin B-like protein</fullName>
    </recommendedName>
</protein>
<gene>
    <name evidence="6" type="ORF">CQW23_08542</name>
</gene>
<feature type="domain" description="EF-hand" evidence="5">
    <location>
        <begin position="150"/>
        <end position="185"/>
    </location>
</feature>
<dbReference type="EMBL" id="MLFT02000003">
    <property type="protein sequence ID" value="PHT54080.1"/>
    <property type="molecule type" value="Genomic_DNA"/>
</dbReference>
<evidence type="ECO:0000256" key="3">
    <source>
        <dbReference type="ARBA" id="ARBA00023774"/>
    </source>
</evidence>
<dbReference type="PROSITE" id="PS00018">
    <property type="entry name" value="EF_HAND_1"/>
    <property type="match status" value="1"/>
</dbReference>
<dbReference type="Pfam" id="PF13202">
    <property type="entry name" value="EF-hand_5"/>
    <property type="match status" value="1"/>
</dbReference>
<feature type="domain" description="EF-hand" evidence="5">
    <location>
        <begin position="69"/>
        <end position="104"/>
    </location>
</feature>
<comment type="subunit">
    <text evidence="4">Homodimer. Interacts with CIPK.</text>
</comment>
<comment type="subcellular location">
    <subcellularLocation>
        <location evidence="4">Membrane</location>
    </subcellularLocation>
</comment>
<dbReference type="FunFam" id="1.10.238.10:FF:000073">
    <property type="entry name" value="calcineurin B-like protein 3"/>
    <property type="match status" value="1"/>
</dbReference>
<keyword evidence="7" id="KW-1185">Reference proteome</keyword>
<dbReference type="OrthoDB" id="191686at2759"/>
<reference evidence="6 7" key="1">
    <citation type="journal article" date="2017" name="Genome Biol.">
        <title>New reference genome sequences of hot pepper reveal the massive evolution of plant disease-resistance genes by retroduplication.</title>
        <authorList>
            <person name="Kim S."/>
            <person name="Park J."/>
            <person name="Yeom S.I."/>
            <person name="Kim Y.M."/>
            <person name="Seo E."/>
            <person name="Kim K.T."/>
            <person name="Kim M.S."/>
            <person name="Lee J.M."/>
            <person name="Cheong K."/>
            <person name="Shin H.S."/>
            <person name="Kim S.B."/>
            <person name="Han K."/>
            <person name="Lee J."/>
            <person name="Park M."/>
            <person name="Lee H.A."/>
            <person name="Lee H.Y."/>
            <person name="Lee Y."/>
            <person name="Oh S."/>
            <person name="Lee J.H."/>
            <person name="Choi E."/>
            <person name="Choi E."/>
            <person name="Lee S.E."/>
            <person name="Jeon J."/>
            <person name="Kim H."/>
            <person name="Choi G."/>
            <person name="Song H."/>
            <person name="Lee J."/>
            <person name="Lee S.C."/>
            <person name="Kwon J.K."/>
            <person name="Lee H.Y."/>
            <person name="Koo N."/>
            <person name="Hong Y."/>
            <person name="Kim R.W."/>
            <person name="Kang W.H."/>
            <person name="Huh J.H."/>
            <person name="Kang B.C."/>
            <person name="Yang T.J."/>
            <person name="Lee Y.H."/>
            <person name="Bennetzen J.L."/>
            <person name="Choi D."/>
        </authorList>
    </citation>
    <scope>NUCLEOTIDE SEQUENCE [LARGE SCALE GENOMIC DNA]</scope>
    <source>
        <strain evidence="7">cv. PBC81</strain>
    </source>
</reference>
<dbReference type="SUPFAM" id="SSF47473">
    <property type="entry name" value="EF-hand"/>
    <property type="match status" value="1"/>
</dbReference>
<keyword evidence="1 4" id="KW-0677">Repeat</keyword>
<dbReference type="Gene3D" id="1.10.238.10">
    <property type="entry name" value="EF-hand"/>
    <property type="match status" value="1"/>
</dbReference>
<evidence type="ECO:0000256" key="1">
    <source>
        <dbReference type="ARBA" id="ARBA00022737"/>
    </source>
</evidence>
<dbReference type="InterPro" id="IPR045198">
    <property type="entry name" value="CNBL1-10"/>
</dbReference>
<dbReference type="GO" id="GO:0005509">
    <property type="term" value="F:calcium ion binding"/>
    <property type="evidence" value="ECO:0007669"/>
    <property type="project" value="UniProtKB-UniRule"/>
</dbReference>